<evidence type="ECO:0000256" key="1">
    <source>
        <dbReference type="SAM" id="MobiDB-lite"/>
    </source>
</evidence>
<evidence type="ECO:0000313" key="2">
    <source>
        <dbReference type="EMBL" id="ADP83664.1"/>
    </source>
</evidence>
<sequence length="1375" mass="140715">MDINELDSRLRISNGVFALTGDTIPNTTVVDLLARYTAGSPLTLTGSVKQRTGPGHRTISITGTSSFLNVTGLRTTASFTVDGAGRPQIAVRFDLDTRPGHWRFSTSFPDLPPFKATLGEPVDDQPQPPGPSRRGPNRPRNQPPSPSVPGSPSPPGTIDSAEPGLLDTLVLTDAAFILTSQDGDADGIAIQRGLTFVGKVDPTPFVGPLELLVGSLGSLPIHGPILLPLPTDVTPELAPDSWPWEKGGSTVAGITLSVDLGNAPPLPGTDLSLRDPRLVIYTPTGTTWAKANDSYQPTVGLTGDVTVPSLSRTPIHLTADIPPGWTDASLTATFADLPLTSLAPLRGLVGRADLFGALPASLRSAGPALGGIALRAVRIDVSASGRAIAVEEIAVTVGLPRLSLAVAGVATLTGLEVTFAVASPSRAPTIDLGIVGTGTIPALGAAFELELDVTPGGAMDSSVAFGSLLDATIPLARVFGDLGLPAPADLTIAAANVVISPSGGYELDARLATDPGWTLDLGPVPVTVRDLVLVATKPRGQPTSASLTGQLAFGSALRLSVNYSLPGEFVLLGWFGSTSLRALVAALSDAPVDLPAGFDLQIEQSWVRIDRTGGGLRLTADTVIDGFGELVFTVSRAQGRWGFAAGVDLRAGLAALSAIPGLTALREFESVTGLSDLMIVASSLDDPGFTFPDLAPSLPEFGAGRMRLPGWALGATPGLTVYARADLGRSQGIQTIARWLGASIDGSVGVTLTVSAPDPGTASALFISVATTVDGVVVAGRLGLALVDGRPAVFLDGTATATIQGQPVTFALGAFVAVNGVLITGGYRGTIRFSFVDGGSGLALSDLGLVVGLSWEGIPAFGIAATIDVGTFESSLAVFFDSVDPSRSLLAGSVTELSLLDVATTIAGTSVAEPLASVLRQMALRALDAFTIDGSVAAALDGRDLAAVSAAFAPHTPLPSAGDQVLLVTATPGQRWHVTDLSTMTHYSLTGSGGVIQVAYDPQLYCAPSPTQIGPNTFPRGFHIETAIEWFLPDIDRLRVEIDPDRGIAADLDIAPFVIWRSDFFALTDASGTGGPTLSLATFTQSDATQPDPALRPPHLLVSAAVRLLGTPLGSAYLDVNESGLTVRLVETTASGVRLDLSGTVGRDALALTAGLGVGIGGRIDLGPLGWIDVTTQAHGSLDVGYAKNVAHATVQAGVTLPVLGSLDLPPLSLTVSGTAIGDIGGALWAELVESVKAAVQDAARWLDLVKQGVIAGIAGAEQIGQVLQHQWGLAADGVGGLMHDAGYAADEIATGMSAAGASAEQIGRTLIGFGYATDAVADVVGAFSGHTDFSLGHVDTPQVHTDGHADVLGIGGHSDTTFVPHGDTSTHVDT</sequence>
<feature type="compositionally biased region" description="Pro residues" evidence="1">
    <location>
        <begin position="141"/>
        <end position="155"/>
    </location>
</feature>
<keyword evidence="3" id="KW-1185">Reference proteome</keyword>
<dbReference type="Proteomes" id="UP000002484">
    <property type="component" value="Chromosome"/>
</dbReference>
<evidence type="ECO:0000313" key="3">
    <source>
        <dbReference type="Proteomes" id="UP000002484"/>
    </source>
</evidence>
<dbReference type="eggNOG" id="ENOG502ZBI3">
    <property type="taxonomic scope" value="Bacteria"/>
</dbReference>
<protein>
    <submittedName>
        <fullName evidence="2">Uncharacterized protein</fullName>
    </submittedName>
</protein>
<dbReference type="KEGG" id="fri:FraEuI1c_5680"/>
<organism evidence="2 3">
    <name type="scientific">Pseudofrankia inefficax (strain DSM 45817 / CECT 9037 / DDB 130130 / EuI1c)</name>
    <name type="common">Frankia inefficax</name>
    <dbReference type="NCBI Taxonomy" id="298654"/>
    <lineage>
        <taxon>Bacteria</taxon>
        <taxon>Bacillati</taxon>
        <taxon>Actinomycetota</taxon>
        <taxon>Actinomycetes</taxon>
        <taxon>Frankiales</taxon>
        <taxon>Frankiaceae</taxon>
        <taxon>Pseudofrankia</taxon>
    </lineage>
</organism>
<feature type="region of interest" description="Disordered" evidence="1">
    <location>
        <begin position="104"/>
        <end position="163"/>
    </location>
</feature>
<dbReference type="OrthoDB" id="7784409at2"/>
<gene>
    <name evidence="2" type="ordered locus">FraEuI1c_5680</name>
</gene>
<proteinExistence type="predicted"/>
<dbReference type="InParanoid" id="E3IUH9"/>
<dbReference type="HOGENOM" id="CLU_255985_0_0_11"/>
<name>E3IUH9_PSEI1</name>
<reference evidence="2 3" key="1">
    <citation type="submission" date="2010-10" db="EMBL/GenBank/DDBJ databases">
        <title>Complete sequence of Frankia sp. EuI1c.</title>
        <authorList>
            <consortium name="US DOE Joint Genome Institute"/>
            <person name="Lucas S."/>
            <person name="Copeland A."/>
            <person name="Lapidus A."/>
            <person name="Cheng J.-F."/>
            <person name="Bruce D."/>
            <person name="Goodwin L."/>
            <person name="Pitluck S."/>
            <person name="Chertkov O."/>
            <person name="Detter J.C."/>
            <person name="Han C."/>
            <person name="Tapia R."/>
            <person name="Land M."/>
            <person name="Hauser L."/>
            <person name="Jeffries C."/>
            <person name="Kyrpides N."/>
            <person name="Ivanova N."/>
            <person name="Mikhailova N."/>
            <person name="Beauchemin N."/>
            <person name="Sen A."/>
            <person name="Sur S.A."/>
            <person name="Gtari M."/>
            <person name="Wall L."/>
            <person name="Tisa L."/>
            <person name="Woyke T."/>
        </authorList>
    </citation>
    <scope>NUCLEOTIDE SEQUENCE [LARGE SCALE GENOMIC DNA]</scope>
    <source>
        <strain evidence="3">DSM 45817 / CECT 9037 / EuI1c</strain>
    </source>
</reference>
<accession>E3IUH9</accession>
<dbReference type="RefSeq" id="WP_013426782.1">
    <property type="nucleotide sequence ID" value="NC_014666.1"/>
</dbReference>
<dbReference type="STRING" id="298654.FraEuI1c_5680"/>
<dbReference type="EMBL" id="CP002299">
    <property type="protein sequence ID" value="ADP83664.1"/>
    <property type="molecule type" value="Genomic_DNA"/>
</dbReference>